<evidence type="ECO:0008006" key="3">
    <source>
        <dbReference type="Google" id="ProtNLM"/>
    </source>
</evidence>
<name>A0ABP9D180_9BACT</name>
<organism evidence="1 2">
    <name type="scientific">Algivirga pacifica</name>
    <dbReference type="NCBI Taxonomy" id="1162670"/>
    <lineage>
        <taxon>Bacteria</taxon>
        <taxon>Pseudomonadati</taxon>
        <taxon>Bacteroidota</taxon>
        <taxon>Cytophagia</taxon>
        <taxon>Cytophagales</taxon>
        <taxon>Flammeovirgaceae</taxon>
        <taxon>Algivirga</taxon>
    </lineage>
</organism>
<reference evidence="2" key="1">
    <citation type="journal article" date="2019" name="Int. J. Syst. Evol. Microbiol.">
        <title>The Global Catalogue of Microorganisms (GCM) 10K type strain sequencing project: providing services to taxonomists for standard genome sequencing and annotation.</title>
        <authorList>
            <consortium name="The Broad Institute Genomics Platform"/>
            <consortium name="The Broad Institute Genome Sequencing Center for Infectious Disease"/>
            <person name="Wu L."/>
            <person name="Ma J."/>
        </authorList>
    </citation>
    <scope>NUCLEOTIDE SEQUENCE [LARGE SCALE GENOMIC DNA]</scope>
    <source>
        <strain evidence="2">JCM 18326</strain>
    </source>
</reference>
<dbReference type="EMBL" id="BAABJX010000011">
    <property type="protein sequence ID" value="GAA4824123.1"/>
    <property type="molecule type" value="Genomic_DNA"/>
</dbReference>
<dbReference type="Proteomes" id="UP001500298">
    <property type="component" value="Unassembled WGS sequence"/>
</dbReference>
<evidence type="ECO:0000313" key="2">
    <source>
        <dbReference type="Proteomes" id="UP001500298"/>
    </source>
</evidence>
<proteinExistence type="predicted"/>
<protein>
    <recommendedName>
        <fullName evidence="3">YD repeat-containing protein</fullName>
    </recommendedName>
</protein>
<sequence>MDSTVNTKYFYDSHHNLKEIQGDRYISNSYLINDTSITTTHRYSQSTTFDYLMHDKGYIITYLFDTTNFHSETKFYTDRNRTRQFINSESLTKNNKEYLLSNVHLKKREGWFTTDTLYLNKFCIDSTTIEVRSATPIDTIEEVLDSGRCQVTLNCDDNTTLSIRDYGNYYSIYRSLRSHKKLTKERLEGLKMDRLFYKQLFMDNTFSHFLDELSNKYQDNNYEIVDSTFNSIIKSTLALNDIHNSNNWNPLFNRSSHSIILNDNGHMIKEVHASGSNTTYEYVYDQNHNWVIKRKFVNGDLQEVVERNIHY</sequence>
<comment type="caution">
    <text evidence="1">The sequence shown here is derived from an EMBL/GenBank/DDBJ whole genome shotgun (WGS) entry which is preliminary data.</text>
</comment>
<keyword evidence="2" id="KW-1185">Reference proteome</keyword>
<accession>A0ABP9D180</accession>
<gene>
    <name evidence="1" type="ORF">GCM10023331_05810</name>
</gene>
<evidence type="ECO:0000313" key="1">
    <source>
        <dbReference type="EMBL" id="GAA4824123.1"/>
    </source>
</evidence>